<dbReference type="AlphaFoldDB" id="A0A9P6AML5"/>
<evidence type="ECO:0000313" key="3">
    <source>
        <dbReference type="Proteomes" id="UP000886523"/>
    </source>
</evidence>
<feature type="region of interest" description="Disordered" evidence="1">
    <location>
        <begin position="1"/>
        <end position="145"/>
    </location>
</feature>
<feature type="compositionally biased region" description="Basic and acidic residues" evidence="1">
    <location>
        <begin position="60"/>
        <end position="70"/>
    </location>
</feature>
<feature type="compositionally biased region" description="Low complexity" evidence="1">
    <location>
        <begin position="118"/>
        <end position="132"/>
    </location>
</feature>
<feature type="compositionally biased region" description="Basic residues" evidence="1">
    <location>
        <begin position="91"/>
        <end position="104"/>
    </location>
</feature>
<reference evidence="2" key="1">
    <citation type="journal article" date="2020" name="Nat. Commun.">
        <title>Large-scale genome sequencing of mycorrhizal fungi provides insights into the early evolution of symbiotic traits.</title>
        <authorList>
            <person name="Miyauchi S."/>
            <person name="Kiss E."/>
            <person name="Kuo A."/>
            <person name="Drula E."/>
            <person name="Kohler A."/>
            <person name="Sanchez-Garcia M."/>
            <person name="Morin E."/>
            <person name="Andreopoulos B."/>
            <person name="Barry K.W."/>
            <person name="Bonito G."/>
            <person name="Buee M."/>
            <person name="Carver A."/>
            <person name="Chen C."/>
            <person name="Cichocki N."/>
            <person name="Clum A."/>
            <person name="Culley D."/>
            <person name="Crous P.W."/>
            <person name="Fauchery L."/>
            <person name="Girlanda M."/>
            <person name="Hayes R.D."/>
            <person name="Keri Z."/>
            <person name="LaButti K."/>
            <person name="Lipzen A."/>
            <person name="Lombard V."/>
            <person name="Magnuson J."/>
            <person name="Maillard F."/>
            <person name="Murat C."/>
            <person name="Nolan M."/>
            <person name="Ohm R.A."/>
            <person name="Pangilinan J."/>
            <person name="Pereira M.F."/>
            <person name="Perotto S."/>
            <person name="Peter M."/>
            <person name="Pfister S."/>
            <person name="Riley R."/>
            <person name="Sitrit Y."/>
            <person name="Stielow J.B."/>
            <person name="Szollosi G."/>
            <person name="Zifcakova L."/>
            <person name="Stursova M."/>
            <person name="Spatafora J.W."/>
            <person name="Tedersoo L."/>
            <person name="Vaario L.M."/>
            <person name="Yamada A."/>
            <person name="Yan M."/>
            <person name="Wang P."/>
            <person name="Xu J."/>
            <person name="Bruns T."/>
            <person name="Baldrian P."/>
            <person name="Vilgalys R."/>
            <person name="Dunand C."/>
            <person name="Henrissat B."/>
            <person name="Grigoriev I.V."/>
            <person name="Hibbett D."/>
            <person name="Nagy L.G."/>
            <person name="Martin F.M."/>
        </authorList>
    </citation>
    <scope>NUCLEOTIDE SEQUENCE</scope>
    <source>
        <strain evidence="2">UP504</strain>
    </source>
</reference>
<accession>A0A9P6AML5</accession>
<protein>
    <submittedName>
        <fullName evidence="2">Uncharacterized protein</fullName>
    </submittedName>
</protein>
<evidence type="ECO:0000313" key="2">
    <source>
        <dbReference type="EMBL" id="KAF9508322.1"/>
    </source>
</evidence>
<keyword evidence="3" id="KW-1185">Reference proteome</keyword>
<organism evidence="2 3">
    <name type="scientific">Hydnum rufescens UP504</name>
    <dbReference type="NCBI Taxonomy" id="1448309"/>
    <lineage>
        <taxon>Eukaryota</taxon>
        <taxon>Fungi</taxon>
        <taxon>Dikarya</taxon>
        <taxon>Basidiomycota</taxon>
        <taxon>Agaricomycotina</taxon>
        <taxon>Agaricomycetes</taxon>
        <taxon>Cantharellales</taxon>
        <taxon>Hydnaceae</taxon>
        <taxon>Hydnum</taxon>
    </lineage>
</organism>
<gene>
    <name evidence="2" type="ORF">BS47DRAFT_236198</name>
</gene>
<sequence>MGQSTSRRTIRAGRSNIAHSNNIATLTPSRNAVPTDPPTPGASSTATTPNSDSPGSGSRTEIDSSVHDKVISQQQPIPRKSKGTRASLVAAKRRLSGLFPKRHSTASARHQDSDSHGPVIDLSSPDSLSVPPSISPPVPGTPVLLDQHEISGSSVELVPNPSRLSVLELALATESPI</sequence>
<dbReference type="Proteomes" id="UP000886523">
    <property type="component" value="Unassembled WGS sequence"/>
</dbReference>
<proteinExistence type="predicted"/>
<feature type="compositionally biased region" description="Polar residues" evidence="1">
    <location>
        <begin position="50"/>
        <end position="59"/>
    </location>
</feature>
<dbReference type="EMBL" id="MU129061">
    <property type="protein sequence ID" value="KAF9508322.1"/>
    <property type="molecule type" value="Genomic_DNA"/>
</dbReference>
<comment type="caution">
    <text evidence="2">The sequence shown here is derived from an EMBL/GenBank/DDBJ whole genome shotgun (WGS) entry which is preliminary data.</text>
</comment>
<name>A0A9P6AML5_9AGAM</name>
<feature type="compositionally biased region" description="Polar residues" evidence="1">
    <location>
        <begin position="17"/>
        <end position="32"/>
    </location>
</feature>
<evidence type="ECO:0000256" key="1">
    <source>
        <dbReference type="SAM" id="MobiDB-lite"/>
    </source>
</evidence>